<proteinExistence type="predicted"/>
<reference evidence="2 3" key="1">
    <citation type="journal article" date="2019" name="Commun. Biol.">
        <title>The bagworm genome reveals a unique fibroin gene that provides high tensile strength.</title>
        <authorList>
            <person name="Kono N."/>
            <person name="Nakamura H."/>
            <person name="Ohtoshi R."/>
            <person name="Tomita M."/>
            <person name="Numata K."/>
            <person name="Arakawa K."/>
        </authorList>
    </citation>
    <scope>NUCLEOTIDE SEQUENCE [LARGE SCALE GENOMIC DNA]</scope>
</reference>
<name>A0A4C1UN49_EUMVA</name>
<dbReference type="EMBL" id="BGZK01000194">
    <property type="protein sequence ID" value="GBP27507.1"/>
    <property type="molecule type" value="Genomic_DNA"/>
</dbReference>
<evidence type="ECO:0000256" key="1">
    <source>
        <dbReference type="SAM" id="MobiDB-lite"/>
    </source>
</evidence>
<dbReference type="AlphaFoldDB" id="A0A4C1UN49"/>
<accession>A0A4C1UN49</accession>
<dbReference type="Proteomes" id="UP000299102">
    <property type="component" value="Unassembled WGS sequence"/>
</dbReference>
<keyword evidence="3" id="KW-1185">Reference proteome</keyword>
<sequence>MKIPLRVWRHWFTASRDATSTNSVCYFRGIQNLSRTSPDRSNLGGPCALSTDILRGFVHSKCYRLNRKNRVLAPGGSEGQIECRSRIKTNSVTGVGIRESATNWHRERDRDRDRNRTRDGDMRQDVFILCPRGRS</sequence>
<feature type="compositionally biased region" description="Basic and acidic residues" evidence="1">
    <location>
        <begin position="104"/>
        <end position="124"/>
    </location>
</feature>
<organism evidence="2 3">
    <name type="scientific">Eumeta variegata</name>
    <name type="common">Bagworm moth</name>
    <name type="synonym">Eumeta japonica</name>
    <dbReference type="NCBI Taxonomy" id="151549"/>
    <lineage>
        <taxon>Eukaryota</taxon>
        <taxon>Metazoa</taxon>
        <taxon>Ecdysozoa</taxon>
        <taxon>Arthropoda</taxon>
        <taxon>Hexapoda</taxon>
        <taxon>Insecta</taxon>
        <taxon>Pterygota</taxon>
        <taxon>Neoptera</taxon>
        <taxon>Endopterygota</taxon>
        <taxon>Lepidoptera</taxon>
        <taxon>Glossata</taxon>
        <taxon>Ditrysia</taxon>
        <taxon>Tineoidea</taxon>
        <taxon>Psychidae</taxon>
        <taxon>Oiketicinae</taxon>
        <taxon>Eumeta</taxon>
    </lineage>
</organism>
<protein>
    <submittedName>
        <fullName evidence="2">Uncharacterized protein</fullName>
    </submittedName>
</protein>
<feature type="region of interest" description="Disordered" evidence="1">
    <location>
        <begin position="98"/>
        <end position="124"/>
    </location>
</feature>
<evidence type="ECO:0000313" key="3">
    <source>
        <dbReference type="Proteomes" id="UP000299102"/>
    </source>
</evidence>
<comment type="caution">
    <text evidence="2">The sequence shown here is derived from an EMBL/GenBank/DDBJ whole genome shotgun (WGS) entry which is preliminary data.</text>
</comment>
<gene>
    <name evidence="2" type="ORF">EVAR_14328_1</name>
</gene>
<evidence type="ECO:0000313" key="2">
    <source>
        <dbReference type="EMBL" id="GBP27507.1"/>
    </source>
</evidence>